<evidence type="ECO:0000259" key="1">
    <source>
        <dbReference type="Pfam" id="PF01738"/>
    </source>
</evidence>
<dbReference type="GO" id="GO:0016787">
    <property type="term" value="F:hydrolase activity"/>
    <property type="evidence" value="ECO:0007669"/>
    <property type="project" value="UniProtKB-KW"/>
</dbReference>
<gene>
    <name evidence="2" type="ordered locus">Hqrw_3547</name>
</gene>
<dbReference type="Pfam" id="PF01738">
    <property type="entry name" value="DLH"/>
    <property type="match status" value="1"/>
</dbReference>
<dbReference type="OrthoDB" id="50239at2157"/>
<dbReference type="SUPFAM" id="SSF53474">
    <property type="entry name" value="alpha/beta-Hydrolases"/>
    <property type="match status" value="1"/>
</dbReference>
<dbReference type="RefSeq" id="WP_014556706.1">
    <property type="nucleotide sequence ID" value="NC_017459.1"/>
</dbReference>
<dbReference type="EMBL" id="FR746099">
    <property type="protein sequence ID" value="CCC41300.1"/>
    <property type="molecule type" value="Genomic_DNA"/>
</dbReference>
<dbReference type="GeneID" id="12448367"/>
<protein>
    <submittedName>
        <fullName evidence="2">Alpha/beta hydrolase fold protein</fullName>
    </submittedName>
</protein>
<dbReference type="InterPro" id="IPR002925">
    <property type="entry name" value="Dienelactn_hydro"/>
</dbReference>
<name>G0LMI0_HALWC</name>
<sequence>MSHTVHFNGGRDARGHLDTRESKAKYTIDSCVIACPPHPQHGGHSSDRRLQVVSDQLPPEIDCLRITYGSWDHGHGEYADVANALEWAHNRYDQCGLFGYSFGAALAIGVATTSTCVEFVSALAPPQSIDDGSVVETTTALYNTNIPTQLIYGTQDEMISINPTVEMLQQNASSDKFDIRSFPTGHAFQMFLDKVGIAVSSFADNITNSERKYSA</sequence>
<reference evidence="2 3" key="1">
    <citation type="journal article" date="2011" name="PLoS ONE">
        <title>Haloquadratum walsbyi: limited diversity in a global pond.</title>
        <authorList>
            <person name="Dyall-Smith M."/>
            <person name="Pfeiffer F."/>
            <person name="Klee K."/>
            <person name="Palm P."/>
            <person name="Gross K."/>
            <person name="Schuster S.C."/>
            <person name="Rampp M."/>
            <person name="Oesterhelt D."/>
        </authorList>
    </citation>
    <scope>NUCLEOTIDE SEQUENCE [LARGE SCALE GENOMIC DNA]</scope>
    <source>
        <strain evidence="3">DSM 16854 / JCM 12705 / C23</strain>
    </source>
</reference>
<dbReference type="KEGG" id="hwc:Hqrw_3547"/>
<evidence type="ECO:0000313" key="3">
    <source>
        <dbReference type="Proteomes" id="UP000007954"/>
    </source>
</evidence>
<accession>G0LMI0</accession>
<keyword evidence="2" id="KW-0378">Hydrolase</keyword>
<dbReference type="HOGENOM" id="CLU_089548_0_0_2"/>
<dbReference type="InterPro" id="IPR029058">
    <property type="entry name" value="AB_hydrolase_fold"/>
</dbReference>
<dbReference type="Proteomes" id="UP000007954">
    <property type="component" value="Chromosome"/>
</dbReference>
<dbReference type="AlphaFoldDB" id="G0LMI0"/>
<feature type="domain" description="Dienelactone hydrolase" evidence="1">
    <location>
        <begin position="85"/>
        <end position="190"/>
    </location>
</feature>
<dbReference type="Gene3D" id="3.40.50.1820">
    <property type="entry name" value="alpha/beta hydrolase"/>
    <property type="match status" value="1"/>
</dbReference>
<proteinExistence type="predicted"/>
<evidence type="ECO:0000313" key="2">
    <source>
        <dbReference type="EMBL" id="CCC41300.1"/>
    </source>
</evidence>
<organism evidence="2 3">
    <name type="scientific">Haloquadratum walsbyi (strain DSM 16854 / JCM 12705 / C23)</name>
    <dbReference type="NCBI Taxonomy" id="768065"/>
    <lineage>
        <taxon>Archaea</taxon>
        <taxon>Methanobacteriati</taxon>
        <taxon>Methanobacteriota</taxon>
        <taxon>Stenosarchaea group</taxon>
        <taxon>Halobacteria</taxon>
        <taxon>Halobacteriales</taxon>
        <taxon>Haloferacaceae</taxon>
        <taxon>Haloquadratum</taxon>
    </lineage>
</organism>